<feature type="region of interest" description="Disordered" evidence="1">
    <location>
        <begin position="53"/>
        <end position="95"/>
    </location>
</feature>
<name>A0A1H2LAR1_9ACTO</name>
<evidence type="ECO:0008006" key="4">
    <source>
        <dbReference type="Google" id="ProtNLM"/>
    </source>
</evidence>
<dbReference type="Pfam" id="PF11273">
    <property type="entry name" value="DUF3073"/>
    <property type="match status" value="1"/>
</dbReference>
<dbReference type="STRING" id="131112.SAMN04489737_0233"/>
<keyword evidence="3" id="KW-1185">Reference proteome</keyword>
<evidence type="ECO:0000256" key="1">
    <source>
        <dbReference type="SAM" id="MobiDB-lite"/>
    </source>
</evidence>
<evidence type="ECO:0000313" key="3">
    <source>
        <dbReference type="Proteomes" id="UP000214355"/>
    </source>
</evidence>
<dbReference type="InterPro" id="IPR021426">
    <property type="entry name" value="DUF3073"/>
</dbReference>
<accession>A0A1H2LAR1</accession>
<gene>
    <name evidence="2" type="ORF">SAMN04489737_0233</name>
</gene>
<dbReference type="EMBL" id="LT629804">
    <property type="protein sequence ID" value="SDU77912.1"/>
    <property type="molecule type" value="Genomic_DNA"/>
</dbReference>
<feature type="compositionally biased region" description="Acidic residues" evidence="1">
    <location>
        <begin position="84"/>
        <end position="95"/>
    </location>
</feature>
<feature type="compositionally biased region" description="Acidic residues" evidence="1">
    <location>
        <begin position="62"/>
        <end position="76"/>
    </location>
</feature>
<dbReference type="AlphaFoldDB" id="A0A1H2LAR1"/>
<evidence type="ECO:0000313" key="2">
    <source>
        <dbReference type="EMBL" id="SDU77912.1"/>
    </source>
</evidence>
<feature type="region of interest" description="Disordered" evidence="1">
    <location>
        <begin position="1"/>
        <end position="34"/>
    </location>
</feature>
<organism evidence="2 3">
    <name type="scientific">Arcanobacterium phocae</name>
    <dbReference type="NCBI Taxonomy" id="131112"/>
    <lineage>
        <taxon>Bacteria</taxon>
        <taxon>Bacillati</taxon>
        <taxon>Actinomycetota</taxon>
        <taxon>Actinomycetes</taxon>
        <taxon>Actinomycetales</taxon>
        <taxon>Actinomycetaceae</taxon>
        <taxon>Arcanobacterium</taxon>
    </lineage>
</organism>
<proteinExistence type="predicted"/>
<dbReference type="Proteomes" id="UP000214355">
    <property type="component" value="Chromosome I"/>
</dbReference>
<protein>
    <recommendedName>
        <fullName evidence="4">DUF3073 domain-containing protein</fullName>
    </recommendedName>
</protein>
<reference evidence="3" key="1">
    <citation type="submission" date="2016-10" db="EMBL/GenBank/DDBJ databases">
        <authorList>
            <person name="Varghese N."/>
            <person name="Submissions S."/>
        </authorList>
    </citation>
    <scope>NUCLEOTIDE SEQUENCE [LARGE SCALE GENOMIC DNA]</scope>
    <source>
        <strain evidence="3">DSM 10002</strain>
    </source>
</reference>
<sequence>MKGPPRVAPKRVEGGRIPMGRGRQRAKQRKVARDLKYFSPETDYAALERELVAKSSASSADDASDESDSDWSDYDSYDVPPAIDWDEDDWMPPHK</sequence>